<protein>
    <submittedName>
        <fullName evidence="1">Uncharacterized protein</fullName>
    </submittedName>
</protein>
<gene>
    <name evidence="1" type="ORF">F511_20735</name>
</gene>
<dbReference type="Proteomes" id="UP000250235">
    <property type="component" value="Unassembled WGS sequence"/>
</dbReference>
<accession>A0A2Z7AVH3</accession>
<evidence type="ECO:0000313" key="2">
    <source>
        <dbReference type="Proteomes" id="UP000250235"/>
    </source>
</evidence>
<proteinExistence type="predicted"/>
<reference evidence="1 2" key="1">
    <citation type="journal article" date="2015" name="Proc. Natl. Acad. Sci. U.S.A.">
        <title>The resurrection genome of Boea hygrometrica: A blueprint for survival of dehydration.</title>
        <authorList>
            <person name="Xiao L."/>
            <person name="Yang G."/>
            <person name="Zhang L."/>
            <person name="Yang X."/>
            <person name="Zhao S."/>
            <person name="Ji Z."/>
            <person name="Zhou Q."/>
            <person name="Hu M."/>
            <person name="Wang Y."/>
            <person name="Chen M."/>
            <person name="Xu Y."/>
            <person name="Jin H."/>
            <person name="Xiao X."/>
            <person name="Hu G."/>
            <person name="Bao F."/>
            <person name="Hu Y."/>
            <person name="Wan P."/>
            <person name="Li L."/>
            <person name="Deng X."/>
            <person name="Kuang T."/>
            <person name="Xiang C."/>
            <person name="Zhu J.K."/>
            <person name="Oliver M.J."/>
            <person name="He Y."/>
        </authorList>
    </citation>
    <scope>NUCLEOTIDE SEQUENCE [LARGE SCALE GENOMIC DNA]</scope>
    <source>
        <strain evidence="2">cv. XS01</strain>
    </source>
</reference>
<keyword evidence="2" id="KW-1185">Reference proteome</keyword>
<dbReference type="EMBL" id="KV011824">
    <property type="protein sequence ID" value="KZV25845.1"/>
    <property type="molecule type" value="Genomic_DNA"/>
</dbReference>
<dbReference type="AlphaFoldDB" id="A0A2Z7AVH3"/>
<name>A0A2Z7AVH3_9LAMI</name>
<sequence length="83" mass="9433">MIWIVSFHNPYNVINGSDITPFDLSDPTVDNTLPNHYPLIRHCDQIVATSLKHKFVATMRNAKCVSKSSLRQCDVHVHRHGHG</sequence>
<organism evidence="1 2">
    <name type="scientific">Dorcoceras hygrometricum</name>
    <dbReference type="NCBI Taxonomy" id="472368"/>
    <lineage>
        <taxon>Eukaryota</taxon>
        <taxon>Viridiplantae</taxon>
        <taxon>Streptophyta</taxon>
        <taxon>Embryophyta</taxon>
        <taxon>Tracheophyta</taxon>
        <taxon>Spermatophyta</taxon>
        <taxon>Magnoliopsida</taxon>
        <taxon>eudicotyledons</taxon>
        <taxon>Gunneridae</taxon>
        <taxon>Pentapetalae</taxon>
        <taxon>asterids</taxon>
        <taxon>lamiids</taxon>
        <taxon>Lamiales</taxon>
        <taxon>Gesneriaceae</taxon>
        <taxon>Didymocarpoideae</taxon>
        <taxon>Trichosporeae</taxon>
        <taxon>Loxocarpinae</taxon>
        <taxon>Dorcoceras</taxon>
    </lineage>
</organism>
<evidence type="ECO:0000313" key="1">
    <source>
        <dbReference type="EMBL" id="KZV25845.1"/>
    </source>
</evidence>